<dbReference type="PANTHER" id="PTHR42967">
    <property type="entry name" value="METAL DEPENDENT HYDROLASE"/>
    <property type="match status" value="1"/>
</dbReference>
<evidence type="ECO:0000313" key="2">
    <source>
        <dbReference type="Proteomes" id="UP000613208"/>
    </source>
</evidence>
<dbReference type="AlphaFoldDB" id="A0A916QCG5"/>
<keyword evidence="1" id="KW-0378">Hydrolase</keyword>
<dbReference type="InterPro" id="IPR036866">
    <property type="entry name" value="RibonucZ/Hydroxyglut_hydro"/>
</dbReference>
<reference evidence="1" key="1">
    <citation type="submission" date="2020-06" db="EMBL/GenBank/DDBJ databases">
        <title>Characterization of fructooligosaccharide metabolism and fructooligosaccharide-degrading enzymes in human commensal butyrate producers.</title>
        <authorList>
            <person name="Tanno H."/>
            <person name="Fujii T."/>
            <person name="Hirano K."/>
            <person name="Maeno S."/>
            <person name="Tonozuka T."/>
            <person name="Sakamoto M."/>
            <person name="Ohkuma M."/>
            <person name="Tochio T."/>
            <person name="Endo A."/>
        </authorList>
    </citation>
    <scope>NUCLEOTIDE SEQUENCE</scope>
    <source>
        <strain evidence="1">JCM 17466</strain>
    </source>
</reference>
<dbReference type="PANTHER" id="PTHR42967:SF1">
    <property type="entry name" value="MBL FOLD METALLO-HYDROLASE"/>
    <property type="match status" value="1"/>
</dbReference>
<dbReference type="Pfam" id="PF13483">
    <property type="entry name" value="Lactamase_B_3"/>
    <property type="match status" value="1"/>
</dbReference>
<keyword evidence="2" id="KW-1185">Reference proteome</keyword>
<proteinExistence type="predicted"/>
<dbReference type="EMBL" id="BLYI01000047">
    <property type="protein sequence ID" value="GFO85949.1"/>
    <property type="molecule type" value="Genomic_DNA"/>
</dbReference>
<dbReference type="SUPFAM" id="SSF56281">
    <property type="entry name" value="Metallo-hydrolase/oxidoreductase"/>
    <property type="match status" value="1"/>
</dbReference>
<dbReference type="Gene3D" id="3.60.15.10">
    <property type="entry name" value="Ribonuclease Z/Hydroxyacylglutathione hydrolase-like"/>
    <property type="match status" value="1"/>
</dbReference>
<organism evidence="1 2">
    <name type="scientific">Anaerostipes butyraticus</name>
    <dbReference type="NCBI Taxonomy" id="645466"/>
    <lineage>
        <taxon>Bacteria</taxon>
        <taxon>Bacillati</taxon>
        <taxon>Bacillota</taxon>
        <taxon>Clostridia</taxon>
        <taxon>Lachnospirales</taxon>
        <taxon>Lachnospiraceae</taxon>
        <taxon>Anaerostipes</taxon>
    </lineage>
</organism>
<name>A0A916QCG5_9FIRM</name>
<dbReference type="Proteomes" id="UP000613208">
    <property type="component" value="Unassembled WGS sequence"/>
</dbReference>
<accession>A0A916QCG5</accession>
<sequence>MKVTFIEHSGFSVEMSETVILFDYYKGTIPEFPTNKRIFVFASHGHGDHYNPEIWKLKGRYPDITYILSDDIQTKEDAVMMGPHEKKEIRGIHIETLKSNDMGVAFLVQAEGKTIYHAGDLNWWHWNGEPDEDNEYYKKTFQEEIRRLEGTKIDVAFMLLDPRQEDKYCWGMNYFLEKVHPRRVFPMHCFGSYKITKHYLGCSDGKHWRDIVYEITGPSEEFIIEDEG</sequence>
<dbReference type="RefSeq" id="WP_201311631.1">
    <property type="nucleotide sequence ID" value="NZ_BLYI01000047.1"/>
</dbReference>
<evidence type="ECO:0000313" key="1">
    <source>
        <dbReference type="EMBL" id="GFO85949.1"/>
    </source>
</evidence>
<dbReference type="GO" id="GO:0016787">
    <property type="term" value="F:hydrolase activity"/>
    <property type="evidence" value="ECO:0007669"/>
    <property type="project" value="UniProtKB-KW"/>
</dbReference>
<protein>
    <submittedName>
        <fullName evidence="1">Hydrolase</fullName>
    </submittedName>
</protein>
<comment type="caution">
    <text evidence="1">The sequence shown here is derived from an EMBL/GenBank/DDBJ whole genome shotgun (WGS) entry which is preliminary data.</text>
</comment>
<gene>
    <name evidence="1" type="ORF">ANBU17_22960</name>
</gene>